<protein>
    <recommendedName>
        <fullName evidence="4">Molecular chaperone DnaJ</fullName>
    </recommendedName>
</protein>
<name>A0A7Y9IXM2_9BURK</name>
<keyword evidence="3" id="KW-1185">Reference proteome</keyword>
<comment type="caution">
    <text evidence="2">The sequence shown here is derived from an EMBL/GenBank/DDBJ whole genome shotgun (WGS) entry which is preliminary data.</text>
</comment>
<evidence type="ECO:0000256" key="1">
    <source>
        <dbReference type="SAM" id="MobiDB-lite"/>
    </source>
</evidence>
<evidence type="ECO:0000313" key="2">
    <source>
        <dbReference type="EMBL" id="NYE84034.1"/>
    </source>
</evidence>
<reference evidence="2 3" key="1">
    <citation type="submission" date="2020-07" db="EMBL/GenBank/DDBJ databases">
        <title>Genomic Encyclopedia of Type Strains, Phase IV (KMG-V): Genome sequencing to study the core and pangenomes of soil and plant-associated prokaryotes.</title>
        <authorList>
            <person name="Whitman W."/>
        </authorList>
    </citation>
    <scope>NUCLEOTIDE SEQUENCE [LARGE SCALE GENOMIC DNA]</scope>
    <source>
        <strain evidence="2 3">SAS40</strain>
    </source>
</reference>
<evidence type="ECO:0008006" key="4">
    <source>
        <dbReference type="Google" id="ProtNLM"/>
    </source>
</evidence>
<evidence type="ECO:0000313" key="3">
    <source>
        <dbReference type="Proteomes" id="UP000542125"/>
    </source>
</evidence>
<dbReference type="EMBL" id="JACBYR010000001">
    <property type="protein sequence ID" value="NYE84034.1"/>
    <property type="molecule type" value="Genomic_DNA"/>
</dbReference>
<dbReference type="RefSeq" id="WP_257021982.1">
    <property type="nucleotide sequence ID" value="NZ_JACBYR010000001.1"/>
</dbReference>
<feature type="region of interest" description="Disordered" evidence="1">
    <location>
        <begin position="1"/>
        <end position="32"/>
    </location>
</feature>
<organism evidence="2 3">
    <name type="scientific">Pigmentiphaga litoralis</name>
    <dbReference type="NCBI Taxonomy" id="516702"/>
    <lineage>
        <taxon>Bacteria</taxon>
        <taxon>Pseudomonadati</taxon>
        <taxon>Pseudomonadota</taxon>
        <taxon>Betaproteobacteria</taxon>
        <taxon>Burkholderiales</taxon>
        <taxon>Alcaligenaceae</taxon>
        <taxon>Pigmentiphaga</taxon>
    </lineage>
</organism>
<dbReference type="Gene3D" id="6.20.20.10">
    <property type="match status" value="1"/>
</dbReference>
<dbReference type="AlphaFoldDB" id="A0A7Y9IXM2"/>
<dbReference type="Proteomes" id="UP000542125">
    <property type="component" value="Unassembled WGS sequence"/>
</dbReference>
<dbReference type="SUPFAM" id="SSF57938">
    <property type="entry name" value="DnaJ/Hsp40 cysteine-rich domain"/>
    <property type="match status" value="1"/>
</dbReference>
<accession>A0A7Y9IXM2</accession>
<dbReference type="InterPro" id="IPR036410">
    <property type="entry name" value="HSP_DnaJ_Cys-rich_dom_sf"/>
</dbReference>
<sequence>MRGPSRMMAPIVPGDVASRPGDEVPEGTPGTGENTCPACGGSGTQAGQPCEACGGSGVVTVNIGDA</sequence>
<proteinExistence type="predicted"/>
<gene>
    <name evidence="2" type="ORF">FHW18_003305</name>
</gene>